<geneLocation type="plasmid" evidence="2 3">
    <name>pGABEKP28_1</name>
</geneLocation>
<proteinExistence type="predicted"/>
<organism evidence="2 3">
    <name type="scientific">Pantoea piersonii</name>
    <dbReference type="NCBI Taxonomy" id="2364647"/>
    <lineage>
        <taxon>Bacteria</taxon>
        <taxon>Pseudomonadati</taxon>
        <taxon>Pseudomonadota</taxon>
        <taxon>Gammaproteobacteria</taxon>
        <taxon>Enterobacterales</taxon>
        <taxon>Erwiniaceae</taxon>
        <taxon>Pantoea</taxon>
    </lineage>
</organism>
<evidence type="ECO:0000313" key="3">
    <source>
        <dbReference type="Proteomes" id="UP001211544"/>
    </source>
</evidence>
<keyword evidence="2" id="KW-0614">Plasmid</keyword>
<dbReference type="Proteomes" id="UP001211544">
    <property type="component" value="Plasmid pGABEKP28_1"/>
</dbReference>
<gene>
    <name evidence="2" type="ORF">N5580_18760</name>
</gene>
<protein>
    <submittedName>
        <fullName evidence="2">Uncharacterized protein</fullName>
    </submittedName>
</protein>
<name>A0AAJ5UC10_9GAMM</name>
<dbReference type="AlphaFoldDB" id="A0AAJ5UC10"/>
<dbReference type="EMBL" id="CP104759">
    <property type="protein sequence ID" value="WBG93127.1"/>
    <property type="molecule type" value="Genomic_DNA"/>
</dbReference>
<reference evidence="2 3" key="1">
    <citation type="journal article" date="2022" name="J Glob Antimicrob Resist">
        <title>First complete genome of a multidrug resistant strain of the novel human pathogen Kalamiella piersonii (GABEKP28) identified in human saliva.</title>
        <authorList>
            <person name="McDonagh F."/>
            <person name="Singh N.K."/>
            <person name="Venkateswaran K."/>
            <person name="Lonappan A.M."/>
            <person name="Hallahan B."/>
            <person name="Tuohy A."/>
            <person name="Burke L."/>
            <person name="Kovarova A."/>
            <person name="Miliotis G."/>
        </authorList>
    </citation>
    <scope>NUCLEOTIDE SEQUENCE [LARGE SCALE GENOMIC DNA]</scope>
    <source>
        <strain evidence="2 3">GABEKP28</strain>
    </source>
</reference>
<dbReference type="RefSeq" id="WP_269950534.1">
    <property type="nucleotide sequence ID" value="NZ_CP104759.1"/>
</dbReference>
<keyword evidence="3" id="KW-1185">Reference proteome</keyword>
<feature type="region of interest" description="Disordered" evidence="1">
    <location>
        <begin position="93"/>
        <end position="112"/>
    </location>
</feature>
<evidence type="ECO:0000313" key="2">
    <source>
        <dbReference type="EMBL" id="WBG93127.1"/>
    </source>
</evidence>
<evidence type="ECO:0000256" key="1">
    <source>
        <dbReference type="SAM" id="MobiDB-lite"/>
    </source>
</evidence>
<sequence>MRELNLSEINMVSGGNANSNYEGGCASHVSHDAAHGAANGAYAGAVRGAFQGWAGGPEGVVAGAALGGLKGAATGAALAGAASYAKNCRNDNHGSALGGDSSRNSVNGQCHW</sequence>
<dbReference type="KEGG" id="kpie:N5580_18760"/>
<accession>A0AAJ5UC10</accession>
<feature type="compositionally biased region" description="Polar residues" evidence="1">
    <location>
        <begin position="101"/>
        <end position="112"/>
    </location>
</feature>